<proteinExistence type="inferred from homology"/>
<keyword evidence="6" id="KW-1133">Transmembrane helix</keyword>
<dbReference type="InterPro" id="IPR043138">
    <property type="entry name" value="GGT_lsub"/>
</dbReference>
<dbReference type="InterPro" id="IPR029055">
    <property type="entry name" value="Ntn_hydrolases_N"/>
</dbReference>
<keyword evidence="8" id="KW-1185">Reference proteome</keyword>
<evidence type="ECO:0000256" key="3">
    <source>
        <dbReference type="ARBA" id="ARBA00022801"/>
    </source>
</evidence>
<protein>
    <submittedName>
        <fullName evidence="7">Gamma-glutamyltransferase</fullName>
    </submittedName>
</protein>
<dbReference type="PANTHER" id="PTHR43199">
    <property type="entry name" value="GLUTATHIONE HYDROLASE"/>
    <property type="match status" value="1"/>
</dbReference>
<gene>
    <name evidence="7" type="ORF">GV368_07055</name>
</gene>
<evidence type="ECO:0000313" key="8">
    <source>
        <dbReference type="Proteomes" id="UP000669605"/>
    </source>
</evidence>
<evidence type="ECO:0000256" key="4">
    <source>
        <dbReference type="ARBA" id="ARBA00023145"/>
    </source>
</evidence>
<dbReference type="Proteomes" id="UP000669605">
    <property type="component" value="Unassembled WGS sequence"/>
</dbReference>
<dbReference type="InterPro" id="IPR051792">
    <property type="entry name" value="GGT_bact"/>
</dbReference>
<comment type="caution">
    <text evidence="7">The sequence shown here is derived from an EMBL/GenBank/DDBJ whole genome shotgun (WGS) entry which is preliminary data.</text>
</comment>
<sequence length="672" mass="69982">MRGATNGLGHVDRAVSSAARTHSTPRLAVRLGTLLSLIASSMLFVAGAAVARADTALPCVAPPPPDTSALVSPRQATGAPEAASGYTPKTLVRASRAMVVAANPLAAAAGCEVLRRGGSAVDAAVATIAVLGLVEPQSAGLGGGGFLLSWDAKTRRLTSYDGRETAPLAADPYDLLRIAPEDPAPPLPLTPQTPANERFDALRASGRSIGTPGLVRLLEHAHAEHGRRPWAELFAPAIRLAEQGFPLSPRLAAVATPLTRWLRLDAEASAWLLTPEGKVKPVGTILTNPAYARTLKELASAGPDAFYTGPLAQAVVARARAEHGADGTPLTPSKLADEDLARYRAIERPPVCAPYRAWWVCGMGPPSSGGIAVGQILGLLERFPLAQHPPAAGAEGGLPDAQAAHWLTEAERLAFADRDRYVADPAFVPLPGGSPDALLDPDYLAGRSRLIRDGQSLGTAPAGTPLASAPQYAAGPEIEEHGTTHLGVVDAEGNVVAFTASIESAFGSFHMVGGFFLNNELTDFAREPFSEGVPVANRLEPGKRPRSSMAPTLVFSRAADGGLGEWLLTTGSPGGSAIIPYVAQALVAQLDWGLDPYAAAAQIHVGAFNRPETWLEDGHPTPAAALVEGLRARGHEVVRRPQPSGIATIFRTPHGKLEGAADPRREGLALGF</sequence>
<dbReference type="Gene3D" id="3.60.20.40">
    <property type="match status" value="1"/>
</dbReference>
<organism evidence="7 8">
    <name type="scientific">Tepidiphilus baoligensis</name>
    <dbReference type="NCBI Taxonomy" id="2698687"/>
    <lineage>
        <taxon>Bacteria</taxon>
        <taxon>Pseudomonadati</taxon>
        <taxon>Pseudomonadota</taxon>
        <taxon>Hydrogenophilia</taxon>
        <taxon>Hydrogenophilales</taxon>
        <taxon>Hydrogenophilaceae</taxon>
        <taxon>Tepidiphilus</taxon>
    </lineage>
</organism>
<accession>A0ABX1QNK3</accession>
<evidence type="ECO:0000256" key="6">
    <source>
        <dbReference type="SAM" id="Phobius"/>
    </source>
</evidence>
<keyword evidence="2" id="KW-0808">Transferase</keyword>
<evidence type="ECO:0000256" key="1">
    <source>
        <dbReference type="ARBA" id="ARBA00009381"/>
    </source>
</evidence>
<dbReference type="PANTHER" id="PTHR43199:SF1">
    <property type="entry name" value="GLUTATHIONE HYDROLASE PROENZYME"/>
    <property type="match status" value="1"/>
</dbReference>
<feature type="transmembrane region" description="Helical" evidence="6">
    <location>
        <begin position="27"/>
        <end position="51"/>
    </location>
</feature>
<keyword evidence="3" id="KW-0378">Hydrolase</keyword>
<dbReference type="RefSeq" id="WP_169116016.1">
    <property type="nucleotide sequence ID" value="NZ_JAAAUB010000008.1"/>
</dbReference>
<dbReference type="Gene3D" id="1.10.246.130">
    <property type="match status" value="1"/>
</dbReference>
<dbReference type="EMBL" id="JAAAUB010000008">
    <property type="protein sequence ID" value="NMH16860.1"/>
    <property type="molecule type" value="Genomic_DNA"/>
</dbReference>
<dbReference type="Pfam" id="PF01019">
    <property type="entry name" value="G_glu_transpept"/>
    <property type="match status" value="1"/>
</dbReference>
<evidence type="ECO:0000256" key="2">
    <source>
        <dbReference type="ARBA" id="ARBA00022679"/>
    </source>
</evidence>
<keyword evidence="6" id="KW-0812">Transmembrane</keyword>
<comment type="similarity">
    <text evidence="1">Belongs to the gamma-glutamyltransferase family.</text>
</comment>
<evidence type="ECO:0000313" key="7">
    <source>
        <dbReference type="EMBL" id="NMH16860.1"/>
    </source>
</evidence>
<dbReference type="InterPro" id="IPR043137">
    <property type="entry name" value="GGT_ssub_C"/>
</dbReference>
<dbReference type="SUPFAM" id="SSF56235">
    <property type="entry name" value="N-terminal nucleophile aminohydrolases (Ntn hydrolases)"/>
    <property type="match status" value="1"/>
</dbReference>
<keyword evidence="6" id="KW-0472">Membrane</keyword>
<evidence type="ECO:0000256" key="5">
    <source>
        <dbReference type="SAM" id="MobiDB-lite"/>
    </source>
</evidence>
<dbReference type="PRINTS" id="PR01210">
    <property type="entry name" value="GGTRANSPTASE"/>
</dbReference>
<name>A0ABX1QNK3_9PROT</name>
<feature type="region of interest" description="Disordered" evidence="5">
    <location>
        <begin position="65"/>
        <end position="85"/>
    </location>
</feature>
<keyword evidence="4" id="KW-0865">Zymogen</keyword>
<reference evidence="7 8" key="1">
    <citation type="journal article" date="2020" name="Curr. Microbiol.">
        <title>Tepidiphilus baoligensis sp. nov., a Novel Bacterium of the Family Hydrogenophilaceae Isolated from an Oil Reservoir.</title>
        <authorList>
            <person name="Zhang X."/>
            <person name="Wang G."/>
            <person name="Ma X."/>
            <person name="Yu J."/>
            <person name="You J."/>
            <person name="Xue Y."/>
            <person name="Ma Y."/>
        </authorList>
    </citation>
    <scope>NUCLEOTIDE SEQUENCE [LARGE SCALE GENOMIC DNA]</scope>
    <source>
        <strain evidence="7 8">B18-69</strain>
    </source>
</reference>